<proteinExistence type="predicted"/>
<evidence type="ECO:0008006" key="3">
    <source>
        <dbReference type="Google" id="ProtNLM"/>
    </source>
</evidence>
<dbReference type="CDD" id="cd09117">
    <property type="entry name" value="PLDc_Bfil_DEXD_like"/>
    <property type="match status" value="1"/>
</dbReference>
<evidence type="ECO:0000313" key="1">
    <source>
        <dbReference type="EMBL" id="RJF76425.1"/>
    </source>
</evidence>
<dbReference type="Proteomes" id="UP000283458">
    <property type="component" value="Unassembled WGS sequence"/>
</dbReference>
<keyword evidence="2" id="KW-1185">Reference proteome</keyword>
<sequence length="362" mass="40228">MQEILMSNPFLVGSSLGEGIQRLCRGKAELCMAVAFWGAGAAERLKPGSGSRIVCDLRSGSCNPNEIRMLIERGCKVRTRDGMHAKVYLSTSAAIISSANASANGLGLEGPEVQDDLPGNEAGYLVNDAQTLATIRDWFEKLWTDPTTSTVKESTLRLAEAEWKRRRSMRPVRALNDHVQTVGNTREVGILEAFRVDRHIFDDRPFFVAHTSEYGDEQADVDARDQIEANGQVYTNGEGGFVEGGVANWLMQKTEIKKRYPPGSWVVEIWTGEDRAWDDPELRVSAFWEFCDPPITAPVRIRGYARMVNVMTRYLTKAPLSPQTHLILKPEDQDALVRGFKALDCEVAQLDVVLRAAEKAPS</sequence>
<dbReference type="AlphaFoldDB" id="A0A418VJT9"/>
<dbReference type="Gene3D" id="3.30.870.10">
    <property type="entry name" value="Endonuclease Chain A"/>
    <property type="match status" value="1"/>
</dbReference>
<comment type="caution">
    <text evidence="1">The sequence shown here is derived from an EMBL/GenBank/DDBJ whole genome shotgun (WGS) entry which is preliminary data.</text>
</comment>
<accession>A0A418VJT9</accession>
<gene>
    <name evidence="1" type="ORF">D3877_29000</name>
</gene>
<evidence type="ECO:0000313" key="2">
    <source>
        <dbReference type="Proteomes" id="UP000283458"/>
    </source>
</evidence>
<protein>
    <recommendedName>
        <fullName evidence="3">Phospholipase D-like domain-containing protein</fullName>
    </recommendedName>
</protein>
<reference evidence="1 2" key="1">
    <citation type="submission" date="2018-09" db="EMBL/GenBank/DDBJ databases">
        <authorList>
            <person name="Zhu H."/>
        </authorList>
    </citation>
    <scope>NUCLEOTIDE SEQUENCE [LARGE SCALE GENOMIC DNA]</scope>
    <source>
        <strain evidence="1 2">K2W22B-5</strain>
    </source>
</reference>
<organism evidence="1 2">
    <name type="scientific">Azospirillum cavernae</name>
    <dbReference type="NCBI Taxonomy" id="2320860"/>
    <lineage>
        <taxon>Bacteria</taxon>
        <taxon>Pseudomonadati</taxon>
        <taxon>Pseudomonadota</taxon>
        <taxon>Alphaproteobacteria</taxon>
        <taxon>Rhodospirillales</taxon>
        <taxon>Azospirillaceae</taxon>
        <taxon>Azospirillum</taxon>
    </lineage>
</organism>
<name>A0A418VJT9_9PROT</name>
<dbReference type="EMBL" id="QYUL01000008">
    <property type="protein sequence ID" value="RJF76425.1"/>
    <property type="molecule type" value="Genomic_DNA"/>
</dbReference>